<proteinExistence type="predicted"/>
<reference evidence="2" key="1">
    <citation type="submission" date="2023-08" db="EMBL/GenBank/DDBJ databases">
        <authorList>
            <person name="Chen Y."/>
            <person name="Shah S."/>
            <person name="Dougan E. K."/>
            <person name="Thang M."/>
            <person name="Chan C."/>
        </authorList>
    </citation>
    <scope>NUCLEOTIDE SEQUENCE</scope>
</reference>
<organism evidence="2 3">
    <name type="scientific">Effrenium voratum</name>
    <dbReference type="NCBI Taxonomy" id="2562239"/>
    <lineage>
        <taxon>Eukaryota</taxon>
        <taxon>Sar</taxon>
        <taxon>Alveolata</taxon>
        <taxon>Dinophyceae</taxon>
        <taxon>Suessiales</taxon>
        <taxon>Symbiodiniaceae</taxon>
        <taxon>Effrenium</taxon>
    </lineage>
</organism>
<evidence type="ECO:0000313" key="2">
    <source>
        <dbReference type="EMBL" id="CAJ1396883.1"/>
    </source>
</evidence>
<name>A0AA36J1N6_9DINO</name>
<protein>
    <submittedName>
        <fullName evidence="2">Uncharacterized protein</fullName>
    </submittedName>
</protein>
<sequence length="314" mass="32997">MDPAEDIRSMSQHLDLIEDVMGQPGAEDLSEMVAGLFSECNVLRERLQDAVPAVLERDQGGDAMFNQISAVLERSERIQEQWKARGPSGSPSGPSGSLGLAGSLGAGPPGPPGPPTQSVQSAQSAQSQSAPSGPSAPSAPFGFEERKSEKKKRKDPKDLKDGKEEDRRIEDRAEEFGFPSFPSSSWPEEAFPEAAAWGNFDAWGEDSQIGAQAAPAAGVSGASGAQGAQGESAQNAPGTGSASFAAFESPGFAWGSSQSARAASSAQLHIRCPHTDVEQVERDQKTFKELFVRAAARAAGVAQHRIRVNAIRAV</sequence>
<feature type="region of interest" description="Disordered" evidence="1">
    <location>
        <begin position="212"/>
        <end position="242"/>
    </location>
</feature>
<feature type="compositionally biased region" description="Low complexity" evidence="1">
    <location>
        <begin position="212"/>
        <end position="236"/>
    </location>
</feature>
<accession>A0AA36J1N6</accession>
<dbReference type="EMBL" id="CAUJNA010003245">
    <property type="protein sequence ID" value="CAJ1396883.1"/>
    <property type="molecule type" value="Genomic_DNA"/>
</dbReference>
<gene>
    <name evidence="2" type="ORF">EVOR1521_LOCUS21012</name>
</gene>
<comment type="caution">
    <text evidence="2">The sequence shown here is derived from an EMBL/GenBank/DDBJ whole genome shotgun (WGS) entry which is preliminary data.</text>
</comment>
<keyword evidence="3" id="KW-1185">Reference proteome</keyword>
<feature type="compositionally biased region" description="Low complexity" evidence="1">
    <location>
        <begin position="176"/>
        <end position="188"/>
    </location>
</feature>
<feature type="compositionally biased region" description="Basic and acidic residues" evidence="1">
    <location>
        <begin position="155"/>
        <end position="175"/>
    </location>
</feature>
<dbReference type="AlphaFoldDB" id="A0AA36J1N6"/>
<feature type="compositionally biased region" description="Low complexity" evidence="1">
    <location>
        <begin position="86"/>
        <end position="101"/>
    </location>
</feature>
<evidence type="ECO:0000256" key="1">
    <source>
        <dbReference type="SAM" id="MobiDB-lite"/>
    </source>
</evidence>
<evidence type="ECO:0000313" key="3">
    <source>
        <dbReference type="Proteomes" id="UP001178507"/>
    </source>
</evidence>
<dbReference type="Proteomes" id="UP001178507">
    <property type="component" value="Unassembled WGS sequence"/>
</dbReference>
<feature type="region of interest" description="Disordered" evidence="1">
    <location>
        <begin position="79"/>
        <end position="188"/>
    </location>
</feature>
<feature type="compositionally biased region" description="Low complexity" evidence="1">
    <location>
        <begin position="116"/>
        <end position="140"/>
    </location>
</feature>